<comment type="caution">
    <text evidence="6">The sequence shown here is derived from an EMBL/GenBank/DDBJ whole genome shotgun (WGS) entry which is preliminary data.</text>
</comment>
<keyword evidence="2 4" id="KW-0067">ATP-binding</keyword>
<dbReference type="PANTHER" id="PTHR24418">
    <property type="entry name" value="TYROSINE-PROTEIN KINASE"/>
    <property type="match status" value="1"/>
</dbReference>
<evidence type="ECO:0000259" key="5">
    <source>
        <dbReference type="PROSITE" id="PS50001"/>
    </source>
</evidence>
<feature type="binding site" evidence="4">
    <location>
        <position position="141"/>
    </location>
    <ligand>
        <name>ATP</name>
        <dbReference type="ChEBI" id="CHEBI:30616"/>
    </ligand>
</feature>
<evidence type="ECO:0000256" key="1">
    <source>
        <dbReference type="ARBA" id="ARBA00022741"/>
    </source>
</evidence>
<evidence type="ECO:0000313" key="7">
    <source>
        <dbReference type="Proteomes" id="UP000824782"/>
    </source>
</evidence>
<name>A0AAV6ZDB9_ENGPU</name>
<sequence length="147" mass="16494">MTKLDAKRCLLQEENCSGSFLVWQKVGDNGYYISVRVDEVVRHYKVHQSTNGDFFLVKRASCSSLKDLVHHYQQQCDGLCTKLETPCVKLDLPSVNSICYTTVDHLEIQPSSIKKVTRLGSGKFGMVWLGLWNGTTKVAVKELQGAP</sequence>
<dbReference type="SUPFAM" id="SSF55550">
    <property type="entry name" value="SH2 domain"/>
    <property type="match status" value="1"/>
</dbReference>
<evidence type="ECO:0000256" key="2">
    <source>
        <dbReference type="ARBA" id="ARBA00022840"/>
    </source>
</evidence>
<gene>
    <name evidence="6" type="ORF">GDO81_023478</name>
</gene>
<dbReference type="SMART" id="SM00252">
    <property type="entry name" value="SH2"/>
    <property type="match status" value="1"/>
</dbReference>
<keyword evidence="7" id="KW-1185">Reference proteome</keyword>
<dbReference type="Gene3D" id="3.30.505.10">
    <property type="entry name" value="SH2 domain"/>
    <property type="match status" value="1"/>
</dbReference>
<feature type="domain" description="SH2" evidence="5">
    <location>
        <begin position="1"/>
        <end position="87"/>
    </location>
</feature>
<evidence type="ECO:0000256" key="3">
    <source>
        <dbReference type="PROSITE-ProRule" id="PRU00191"/>
    </source>
</evidence>
<dbReference type="PROSITE" id="PS50001">
    <property type="entry name" value="SH2"/>
    <property type="match status" value="1"/>
</dbReference>
<evidence type="ECO:0000256" key="4">
    <source>
        <dbReference type="PROSITE-ProRule" id="PRU10141"/>
    </source>
</evidence>
<dbReference type="Gene3D" id="3.30.200.20">
    <property type="entry name" value="Phosphorylase Kinase, domain 1"/>
    <property type="match status" value="1"/>
</dbReference>
<keyword evidence="3" id="KW-0727">SH2 domain</keyword>
<reference evidence="6" key="1">
    <citation type="thesis" date="2020" institute="ProQuest LLC" country="789 East Eisenhower Parkway, Ann Arbor, MI, USA">
        <title>Comparative Genomics and Chromosome Evolution.</title>
        <authorList>
            <person name="Mudd A.B."/>
        </authorList>
    </citation>
    <scope>NUCLEOTIDE SEQUENCE</scope>
    <source>
        <strain evidence="6">237g6f4</strain>
        <tissue evidence="6">Blood</tissue>
    </source>
</reference>
<dbReference type="Proteomes" id="UP000824782">
    <property type="component" value="Unassembled WGS sequence"/>
</dbReference>
<organism evidence="6 7">
    <name type="scientific">Engystomops pustulosus</name>
    <name type="common">Tungara frog</name>
    <name type="synonym">Physalaemus pustulosus</name>
    <dbReference type="NCBI Taxonomy" id="76066"/>
    <lineage>
        <taxon>Eukaryota</taxon>
        <taxon>Metazoa</taxon>
        <taxon>Chordata</taxon>
        <taxon>Craniata</taxon>
        <taxon>Vertebrata</taxon>
        <taxon>Euteleostomi</taxon>
        <taxon>Amphibia</taxon>
        <taxon>Batrachia</taxon>
        <taxon>Anura</taxon>
        <taxon>Neobatrachia</taxon>
        <taxon>Hyloidea</taxon>
        <taxon>Leptodactylidae</taxon>
        <taxon>Leiuperinae</taxon>
        <taxon>Engystomops</taxon>
    </lineage>
</organism>
<dbReference type="Pfam" id="PF00017">
    <property type="entry name" value="SH2"/>
    <property type="match status" value="1"/>
</dbReference>
<dbReference type="PROSITE" id="PS00107">
    <property type="entry name" value="PROTEIN_KINASE_ATP"/>
    <property type="match status" value="1"/>
</dbReference>
<dbReference type="GO" id="GO:0005524">
    <property type="term" value="F:ATP binding"/>
    <property type="evidence" value="ECO:0007669"/>
    <property type="project" value="UniProtKB-UniRule"/>
</dbReference>
<dbReference type="EMBL" id="WNYA01002756">
    <property type="protein sequence ID" value="KAG8543883.1"/>
    <property type="molecule type" value="Genomic_DNA"/>
</dbReference>
<keyword evidence="1 4" id="KW-0547">Nucleotide-binding</keyword>
<protein>
    <recommendedName>
        <fullName evidence="5">SH2 domain-containing protein</fullName>
    </recommendedName>
</protein>
<dbReference type="AlphaFoldDB" id="A0AAV6ZDB9"/>
<proteinExistence type="predicted"/>
<dbReference type="InterPro" id="IPR050198">
    <property type="entry name" value="Non-receptor_tyrosine_kinases"/>
</dbReference>
<evidence type="ECO:0000313" key="6">
    <source>
        <dbReference type="EMBL" id="KAG8543883.1"/>
    </source>
</evidence>
<accession>A0AAV6ZDB9</accession>
<dbReference type="InterPro" id="IPR036860">
    <property type="entry name" value="SH2_dom_sf"/>
</dbReference>
<dbReference type="InterPro" id="IPR000980">
    <property type="entry name" value="SH2"/>
</dbReference>
<dbReference type="InterPro" id="IPR017441">
    <property type="entry name" value="Protein_kinase_ATP_BS"/>
</dbReference>